<reference evidence="2" key="1">
    <citation type="submission" date="2022-10" db="EMBL/GenBank/DDBJ databases">
        <authorList>
            <person name="Yu W.X."/>
        </authorList>
    </citation>
    <scope>NUCLEOTIDE SEQUENCE</scope>
    <source>
        <strain evidence="2">AAT</strain>
    </source>
</reference>
<dbReference type="Proteomes" id="UP001209229">
    <property type="component" value="Unassembled WGS sequence"/>
</dbReference>
<keyword evidence="1" id="KW-0812">Transmembrane</keyword>
<dbReference type="AlphaFoldDB" id="A0AAE3M8J4"/>
<dbReference type="EMBL" id="JAPDPJ010000065">
    <property type="protein sequence ID" value="MCW3788795.1"/>
    <property type="molecule type" value="Genomic_DNA"/>
</dbReference>
<name>A0AAE3M8J4_9BACT</name>
<accession>A0AAE3M8J4</accession>
<keyword evidence="3" id="KW-1185">Reference proteome</keyword>
<proteinExistence type="predicted"/>
<evidence type="ECO:0000313" key="3">
    <source>
        <dbReference type="Proteomes" id="UP001209229"/>
    </source>
</evidence>
<feature type="transmembrane region" description="Helical" evidence="1">
    <location>
        <begin position="53"/>
        <end position="70"/>
    </location>
</feature>
<dbReference type="RefSeq" id="WP_301192351.1">
    <property type="nucleotide sequence ID" value="NZ_JAPDPJ010000065.1"/>
</dbReference>
<protein>
    <submittedName>
        <fullName evidence="2">Uncharacterized protein</fullName>
    </submittedName>
</protein>
<gene>
    <name evidence="2" type="ORF">OM075_20155</name>
</gene>
<organism evidence="2 3">
    <name type="scientific">Plebeiibacterium sediminum</name>
    <dbReference type="NCBI Taxonomy" id="2992112"/>
    <lineage>
        <taxon>Bacteria</taxon>
        <taxon>Pseudomonadati</taxon>
        <taxon>Bacteroidota</taxon>
        <taxon>Bacteroidia</taxon>
        <taxon>Marinilabiliales</taxon>
        <taxon>Marinilabiliaceae</taxon>
        <taxon>Plebeiibacterium</taxon>
    </lineage>
</organism>
<keyword evidence="1" id="KW-0472">Membrane</keyword>
<evidence type="ECO:0000313" key="2">
    <source>
        <dbReference type="EMBL" id="MCW3788795.1"/>
    </source>
</evidence>
<evidence type="ECO:0000256" key="1">
    <source>
        <dbReference type="SAM" id="Phobius"/>
    </source>
</evidence>
<comment type="caution">
    <text evidence="2">The sequence shown here is derived from an EMBL/GenBank/DDBJ whole genome shotgun (WGS) entry which is preliminary data.</text>
</comment>
<sequence length="170" mass="19725">MKLLPKIFKFKYSLLSITIWLTLYFLCYIYNCDIFEKIITILENAENYEIDELILYGLILIAGIFIDLLREITKIKTQEKIQKQRLQTMQATLSTVQDIVGNSFNGLQLIKVKIDMGEKLTKEDLQSFDQIIFDTSGKIAALRNLEKVDFKNITMKHIGLKTEGVHSQKL</sequence>
<keyword evidence="1" id="KW-1133">Transmembrane helix</keyword>
<feature type="transmembrane region" description="Helical" evidence="1">
    <location>
        <begin position="12"/>
        <end position="31"/>
    </location>
</feature>